<evidence type="ECO:0000313" key="2">
    <source>
        <dbReference type="EMBL" id="CRZ08138.1"/>
    </source>
</evidence>
<name>A0A0H5R1M4_9EUKA</name>
<dbReference type="AlphaFoldDB" id="A0A0H5R1M4"/>
<sequence>MPGIDNQGCQAEVVDEESNPTISVSSEDDSSFNSLFANSESEYPIVARDGSIDVAVPEPNGQIEPAFEPSLPEIGPGTKIFYWIPGRVCGVAESAMYAQILTVFEPERYMETNVPFELDSGHILYLDTEIRVVAPICSIGMIRIDKFVLTPGTVQGPAAYILSDNLRQHIETLKKNNPGYEDFFRVI</sequence>
<evidence type="ECO:0000256" key="1">
    <source>
        <dbReference type="SAM" id="MobiDB-lite"/>
    </source>
</evidence>
<dbReference type="EMBL" id="HACM01007696">
    <property type="protein sequence ID" value="CRZ08138.1"/>
    <property type="molecule type" value="Transcribed_RNA"/>
</dbReference>
<feature type="region of interest" description="Disordered" evidence="1">
    <location>
        <begin position="1"/>
        <end position="29"/>
    </location>
</feature>
<reference evidence="2" key="1">
    <citation type="submission" date="2015-04" db="EMBL/GenBank/DDBJ databases">
        <title>The genome sequence of the plant pathogenic Rhizarian Plasmodiophora brassicae reveals insights in its biotrophic life cycle and the origin of chitin synthesis.</title>
        <authorList>
            <person name="Schwelm A."/>
            <person name="Fogelqvist J."/>
            <person name="Knaust A."/>
            <person name="Julke S."/>
            <person name="Lilja T."/>
            <person name="Dhandapani V."/>
            <person name="Bonilla-Rosso G."/>
            <person name="Karlsson M."/>
            <person name="Shevchenko A."/>
            <person name="Choi S.R."/>
            <person name="Kim H.G."/>
            <person name="Park J.Y."/>
            <person name="Lim Y.P."/>
            <person name="Ludwig-Muller J."/>
            <person name="Dixelius C."/>
        </authorList>
    </citation>
    <scope>NUCLEOTIDE SEQUENCE</scope>
    <source>
        <tissue evidence="2">Potato root galls</tissue>
    </source>
</reference>
<protein>
    <submittedName>
        <fullName evidence="2">Uncharacterized protein</fullName>
    </submittedName>
</protein>
<organism evidence="2">
    <name type="scientific">Spongospora subterranea</name>
    <dbReference type="NCBI Taxonomy" id="70186"/>
    <lineage>
        <taxon>Eukaryota</taxon>
        <taxon>Sar</taxon>
        <taxon>Rhizaria</taxon>
        <taxon>Endomyxa</taxon>
        <taxon>Phytomyxea</taxon>
        <taxon>Plasmodiophorida</taxon>
        <taxon>Plasmodiophoridae</taxon>
        <taxon>Spongospora</taxon>
    </lineage>
</organism>
<accession>A0A0H5R1M4</accession>
<proteinExistence type="predicted"/>